<feature type="domain" description="Gfo/Idh/MocA-like oxidoreductase N-terminal" evidence="2">
    <location>
        <begin position="4"/>
        <end position="121"/>
    </location>
</feature>
<dbReference type="EMBL" id="BMIP01000006">
    <property type="protein sequence ID" value="GGD75147.1"/>
    <property type="molecule type" value="Genomic_DNA"/>
</dbReference>
<name>A0A917DVR0_9SPHN</name>
<dbReference type="SUPFAM" id="SSF51735">
    <property type="entry name" value="NAD(P)-binding Rossmann-fold domains"/>
    <property type="match status" value="1"/>
</dbReference>
<dbReference type="AlphaFoldDB" id="A0A917DVR0"/>
<gene>
    <name evidence="4" type="ORF">GCM10010990_25990</name>
</gene>
<evidence type="ECO:0000256" key="1">
    <source>
        <dbReference type="ARBA" id="ARBA00023002"/>
    </source>
</evidence>
<dbReference type="PANTHER" id="PTHR43818">
    <property type="entry name" value="BCDNA.GH03377"/>
    <property type="match status" value="1"/>
</dbReference>
<dbReference type="Pfam" id="PF01408">
    <property type="entry name" value="GFO_IDH_MocA"/>
    <property type="match status" value="1"/>
</dbReference>
<dbReference type="Gene3D" id="3.40.50.720">
    <property type="entry name" value="NAD(P)-binding Rossmann-like Domain"/>
    <property type="match status" value="1"/>
</dbReference>
<dbReference type="GO" id="GO:0016491">
    <property type="term" value="F:oxidoreductase activity"/>
    <property type="evidence" value="ECO:0007669"/>
    <property type="project" value="UniProtKB-KW"/>
</dbReference>
<dbReference type="InterPro" id="IPR055170">
    <property type="entry name" value="GFO_IDH_MocA-like_dom"/>
</dbReference>
<dbReference type="PANTHER" id="PTHR43818:SF11">
    <property type="entry name" value="BCDNA.GH03377"/>
    <property type="match status" value="1"/>
</dbReference>
<keyword evidence="5" id="KW-1185">Reference proteome</keyword>
<dbReference type="InterPro" id="IPR000683">
    <property type="entry name" value="Gfo/Idh/MocA-like_OxRdtase_N"/>
</dbReference>
<organism evidence="4 5">
    <name type="scientific">Croceicoccus mobilis</name>
    <dbReference type="NCBI Taxonomy" id="1703339"/>
    <lineage>
        <taxon>Bacteria</taxon>
        <taxon>Pseudomonadati</taxon>
        <taxon>Pseudomonadota</taxon>
        <taxon>Alphaproteobacteria</taxon>
        <taxon>Sphingomonadales</taxon>
        <taxon>Erythrobacteraceae</taxon>
        <taxon>Croceicoccus</taxon>
    </lineage>
</organism>
<evidence type="ECO:0000313" key="5">
    <source>
        <dbReference type="Proteomes" id="UP000612349"/>
    </source>
</evidence>
<sequence length="395" mass="41643">MNTIRLGVVGLGRGFVLTLPALRRDPRIALGAAFDPRPEASDRFAAEFSATGYASLDDLLADSAIDAVYIASPHEWHAAQAIAALAAGKHVLVEKPMAVSVAECAAMVRAAEDAGRFLIVGPSHGFDEPVRSAATLIASGRFGRVRMVTALNFTDFLYRPRRPAELDTSRGGGVVYSQAAHQVDVVRRLVGQPVTGVRAFVGSWDAARGCEGAYQALLDFADGSGASLTYSGYAHYDSDELVGWISELGYPKQPGRHAATREAIAGLDRAGQEAAKLGRTFGPRFAEDPPAPHHEHFGLIIASCERADLKILPTGIEIHGDEGTDWLAVDPPAAPRAAVIDELAKAVLDSAPPVHGGRWGLETVACCAAILESGRSGAAVDPQTIISNALEQTTP</sequence>
<dbReference type="Gene3D" id="3.30.360.10">
    <property type="entry name" value="Dihydrodipicolinate Reductase, domain 2"/>
    <property type="match status" value="1"/>
</dbReference>
<proteinExistence type="predicted"/>
<evidence type="ECO:0000259" key="3">
    <source>
        <dbReference type="Pfam" id="PF22725"/>
    </source>
</evidence>
<keyword evidence="1" id="KW-0560">Oxidoreductase</keyword>
<dbReference type="Proteomes" id="UP000612349">
    <property type="component" value="Unassembled WGS sequence"/>
</dbReference>
<feature type="domain" description="GFO/IDH/MocA-like oxidoreductase" evidence="3">
    <location>
        <begin position="131"/>
        <end position="238"/>
    </location>
</feature>
<dbReference type="GO" id="GO:0000166">
    <property type="term" value="F:nucleotide binding"/>
    <property type="evidence" value="ECO:0007669"/>
    <property type="project" value="InterPro"/>
</dbReference>
<dbReference type="Pfam" id="PF22725">
    <property type="entry name" value="GFO_IDH_MocA_C3"/>
    <property type="match status" value="1"/>
</dbReference>
<reference evidence="4" key="2">
    <citation type="submission" date="2020-09" db="EMBL/GenBank/DDBJ databases">
        <authorList>
            <person name="Sun Q."/>
            <person name="Zhou Y."/>
        </authorList>
    </citation>
    <scope>NUCLEOTIDE SEQUENCE</scope>
    <source>
        <strain evidence="4">CGMCC 1.15360</strain>
    </source>
</reference>
<evidence type="ECO:0000259" key="2">
    <source>
        <dbReference type="Pfam" id="PF01408"/>
    </source>
</evidence>
<reference evidence="4" key="1">
    <citation type="journal article" date="2014" name="Int. J. Syst. Evol. Microbiol.">
        <title>Complete genome sequence of Corynebacterium casei LMG S-19264T (=DSM 44701T), isolated from a smear-ripened cheese.</title>
        <authorList>
            <consortium name="US DOE Joint Genome Institute (JGI-PGF)"/>
            <person name="Walter F."/>
            <person name="Albersmeier A."/>
            <person name="Kalinowski J."/>
            <person name="Ruckert C."/>
        </authorList>
    </citation>
    <scope>NUCLEOTIDE SEQUENCE</scope>
    <source>
        <strain evidence="4">CGMCC 1.15360</strain>
    </source>
</reference>
<dbReference type="SUPFAM" id="SSF55347">
    <property type="entry name" value="Glyceraldehyde-3-phosphate dehydrogenase-like, C-terminal domain"/>
    <property type="match status" value="1"/>
</dbReference>
<accession>A0A917DVR0</accession>
<dbReference type="InterPro" id="IPR050463">
    <property type="entry name" value="Gfo/Idh/MocA_oxidrdct_glycsds"/>
</dbReference>
<dbReference type="InterPro" id="IPR036291">
    <property type="entry name" value="NAD(P)-bd_dom_sf"/>
</dbReference>
<comment type="caution">
    <text evidence="4">The sequence shown here is derived from an EMBL/GenBank/DDBJ whole genome shotgun (WGS) entry which is preliminary data.</text>
</comment>
<protein>
    <submittedName>
        <fullName evidence="4">Dehydrogenase</fullName>
    </submittedName>
</protein>
<evidence type="ECO:0000313" key="4">
    <source>
        <dbReference type="EMBL" id="GGD75147.1"/>
    </source>
</evidence>
<dbReference type="RefSeq" id="WP_066769848.1">
    <property type="nucleotide sequence ID" value="NZ_BMIP01000006.1"/>
</dbReference>